<organism evidence="3 4">
    <name type="scientific">Pseudomonas putida S12</name>
    <dbReference type="NCBI Taxonomy" id="1215087"/>
    <lineage>
        <taxon>Bacteria</taxon>
        <taxon>Pseudomonadati</taxon>
        <taxon>Pseudomonadota</taxon>
        <taxon>Gammaproteobacteria</taxon>
        <taxon>Pseudomonadales</taxon>
        <taxon>Pseudomonadaceae</taxon>
        <taxon>Pseudomonas</taxon>
    </lineage>
</organism>
<dbReference type="RefSeq" id="WP_019437123.1">
    <property type="nucleotide sequence ID" value="NZ_ALNR01000064.1"/>
</dbReference>
<reference evidence="3 4" key="1">
    <citation type="submission" date="2014-11" db="EMBL/GenBank/DDBJ databases">
        <title>Complete genome sequence of Pseudomonas putida S12 including megaplasmid pTTS12.</title>
        <authorList>
            <person name="Kuepper J."/>
            <person name="Ruijssenaars H.J."/>
            <person name="Blank L.M."/>
            <person name="de Winde J.H."/>
            <person name="Wierckx N."/>
        </authorList>
    </citation>
    <scope>NUCLEOTIDE SEQUENCE [LARGE SCALE GENOMIC DNA]</scope>
    <source>
        <strain evidence="3 4">S12</strain>
    </source>
</reference>
<evidence type="ECO:0000259" key="2">
    <source>
        <dbReference type="Pfam" id="PF18733"/>
    </source>
</evidence>
<evidence type="ECO:0000313" key="3">
    <source>
        <dbReference type="EMBL" id="AJA15879.1"/>
    </source>
</evidence>
<feature type="domain" description="LA2681-like HEPN" evidence="2">
    <location>
        <begin position="295"/>
        <end position="508"/>
    </location>
</feature>
<gene>
    <name evidence="3" type="ORF">RPPX_21845</name>
</gene>
<accession>A0AA34WT88</accession>
<name>A0AA34WT88_PSEPU</name>
<dbReference type="AlphaFoldDB" id="A0AA34WT88"/>
<reference evidence="3 4" key="2">
    <citation type="submission" date="2014-11" db="EMBL/GenBank/DDBJ databases">
        <title>Draft genome sequence of the solvent-tolerant Pseudomonas putida S12 including megaplasmid pTTS12.</title>
        <authorList>
            <person name="Wierckx N."/>
            <person name="Nijkamp J."/>
            <person name="Ballerstedt H."/>
            <person name="Siezen R.J."/>
            <person name="Wels M."/>
            <person name="de Ridder D."/>
            <person name="de Winde J.H."/>
            <person name="Ruijssenaars H.J."/>
        </authorList>
    </citation>
    <scope>NUCLEOTIDE SEQUENCE [LARGE SCALE GENOMIC DNA]</scope>
    <source>
        <strain evidence="3 4">S12</strain>
    </source>
</reference>
<feature type="region of interest" description="Disordered" evidence="1">
    <location>
        <begin position="512"/>
        <end position="532"/>
    </location>
</feature>
<evidence type="ECO:0000256" key="1">
    <source>
        <dbReference type="SAM" id="MobiDB-lite"/>
    </source>
</evidence>
<dbReference type="InterPro" id="IPR040826">
    <property type="entry name" value="HEPN_LA2681"/>
</dbReference>
<dbReference type="Pfam" id="PF18733">
    <property type="entry name" value="HEPN_LA2681"/>
    <property type="match status" value="1"/>
</dbReference>
<dbReference type="EMBL" id="CP009974">
    <property type="protein sequence ID" value="AJA15879.1"/>
    <property type="molecule type" value="Genomic_DNA"/>
</dbReference>
<dbReference type="Proteomes" id="UP000017753">
    <property type="component" value="Chromosome"/>
</dbReference>
<evidence type="ECO:0000313" key="4">
    <source>
        <dbReference type="Proteomes" id="UP000017753"/>
    </source>
</evidence>
<protein>
    <recommendedName>
        <fullName evidence="2">LA2681-like HEPN domain-containing protein</fullName>
    </recommendedName>
</protein>
<sequence length="532" mass="60217">MDDFASRFSQQGYEPHADDRFHLLRALNEQLGSPGDAPRLRLLYDSLIDAAGDGADEGILRHATQIADLVASRVEPENGCLVYYSCSNAWAELRKLEVQSWEDDTLDHPALLKQLYFLRASVQHSGFKELAPMLRSRIHCNLGNALRACGCWIEALGEWRNALEDNPILGMALGNLGIGLAQYGSALYDPNHTYWLLVHARRKLASAIEGGVGRDGATYPEAIKFFKWHHDRLAESVDDDGDAELLEHSLGSSKEERRYRRWCLEEELFLNPMNDLGAFPGAAQDVLRLPGHDAKAGITYLGFYNQLKQEYGFARYCLYLGDHAKPGHVADRGMSLAFNCDYALYGMGLEQIKTAYRSAYSLLDKLAYFINAYWKLGIPEKAVGFRTVWFKSDKNGRLLQPRVVRDEFISTRNLPLRALYWVSQDIYSKELKDVARPDAQALDELRNHLEHKYAKIVDSCHWIGGHSGLWSDHLAFVLDRDDLYAKSLLMLKLSRAALIYLCLAMHFEESQQRPEGPVGGLPVEDYPDDLKT</sequence>
<proteinExistence type="predicted"/>